<evidence type="ECO:0000313" key="1">
    <source>
        <dbReference type="EMBL" id="MBL6458181.1"/>
    </source>
</evidence>
<protein>
    <recommendedName>
        <fullName evidence="3">Glycosyltransferase family 9 (Heptosyltransferase)</fullName>
    </recommendedName>
</protein>
<gene>
    <name evidence="1" type="ORF">JMJ55_22855</name>
</gene>
<evidence type="ECO:0000313" key="2">
    <source>
        <dbReference type="Proteomes" id="UP000606490"/>
    </source>
</evidence>
<accession>A0ABS1VAL8</accession>
<name>A0ABS1VAL8_9PROT</name>
<evidence type="ECO:0008006" key="3">
    <source>
        <dbReference type="Google" id="ProtNLM"/>
    </source>
</evidence>
<comment type="caution">
    <text evidence="1">The sequence shown here is derived from an EMBL/GenBank/DDBJ whole genome shotgun (WGS) entry which is preliminary data.</text>
</comment>
<organism evidence="1 2">
    <name type="scientific">Belnapia mucosa</name>
    <dbReference type="NCBI Taxonomy" id="2804532"/>
    <lineage>
        <taxon>Bacteria</taxon>
        <taxon>Pseudomonadati</taxon>
        <taxon>Pseudomonadota</taxon>
        <taxon>Alphaproteobacteria</taxon>
        <taxon>Acetobacterales</taxon>
        <taxon>Roseomonadaceae</taxon>
        <taxon>Belnapia</taxon>
    </lineage>
</organism>
<dbReference type="Gene3D" id="3.40.50.2000">
    <property type="entry name" value="Glycogen Phosphorylase B"/>
    <property type="match status" value="1"/>
</dbReference>
<keyword evidence="2" id="KW-1185">Reference proteome</keyword>
<dbReference type="EMBL" id="JAEUXJ010000012">
    <property type="protein sequence ID" value="MBL6458181.1"/>
    <property type="molecule type" value="Genomic_DNA"/>
</dbReference>
<dbReference type="SUPFAM" id="SSF53756">
    <property type="entry name" value="UDP-Glycosyltransferase/glycogen phosphorylase"/>
    <property type="match status" value="1"/>
</dbReference>
<dbReference type="Proteomes" id="UP000606490">
    <property type="component" value="Unassembled WGS sequence"/>
</dbReference>
<reference evidence="1 2" key="1">
    <citation type="submission" date="2021-01" db="EMBL/GenBank/DDBJ databases">
        <title>Belnapia mucosa sp. nov. and Belnapia arida sp. nov., isolated from the Tabernas Desert (Almeria, Spain).</title>
        <authorList>
            <person name="Molina-Menor E."/>
            <person name="Vidal-Verdu A."/>
            <person name="Calonge A."/>
            <person name="Satari L."/>
            <person name="Pereto Magraner J."/>
            <person name="Porcar Miralles M."/>
        </authorList>
    </citation>
    <scope>NUCLEOTIDE SEQUENCE [LARGE SCALE GENOMIC DNA]</scope>
    <source>
        <strain evidence="1 2">T6</strain>
    </source>
</reference>
<dbReference type="InterPro" id="IPR002201">
    <property type="entry name" value="Glyco_trans_9"/>
</dbReference>
<sequence>MHYMRRGDWGEAWSISDAVLRARAGVRDWSRPRHLQAVWDGTPLDGRRILVRCYHGLGDTIQFIRFAPLVQARASELTVWAQPALIPLLRTMSGVGRLLPLHDGTPEVAYDVDVEVMELPHVLRTTIGTLPAQVPYLHPPHRDLRAGIGPARPGLAVGLVWRSGDWDYERRSVPFGLLAPLGTVPGVALHILQRGPALEERLPDFGILSGSDDILEAAAVMRGLDLVISIDSMPAHLAGALGLPVWTLLASDADWRWMEEREDSPWYPSMRLFRQRRSGAWGEVIARVADALRTLAAARRSSGAAGSQARPIGGAVP</sequence>
<proteinExistence type="predicted"/>
<dbReference type="Pfam" id="PF01075">
    <property type="entry name" value="Glyco_transf_9"/>
    <property type="match status" value="1"/>
</dbReference>